<accession>A0A5B7G4U9</accession>
<proteinExistence type="predicted"/>
<comment type="caution">
    <text evidence="1">The sequence shown here is derived from an EMBL/GenBank/DDBJ whole genome shotgun (WGS) entry which is preliminary data.</text>
</comment>
<dbReference type="Proteomes" id="UP000324222">
    <property type="component" value="Unassembled WGS sequence"/>
</dbReference>
<sequence>MLVELLLLISPIDPRVKSPGWLVPTSATPRLTSTGAKTRLTHGSELHVIWIEVVVVGDGGGCGGGGGGAAYIQSLRPETLSPEHPVSRQQFSQPSDRHGDSLQMLREYSSCLHRGGRLSTPHSGGGASVTQNLKVSTARVRGVDVC</sequence>
<dbReference type="AlphaFoldDB" id="A0A5B7G4U9"/>
<evidence type="ECO:0000313" key="2">
    <source>
        <dbReference type="Proteomes" id="UP000324222"/>
    </source>
</evidence>
<reference evidence="1 2" key="1">
    <citation type="submission" date="2019-05" db="EMBL/GenBank/DDBJ databases">
        <title>Another draft genome of Portunus trituberculatus and its Hox gene families provides insights of decapod evolution.</title>
        <authorList>
            <person name="Jeong J.-H."/>
            <person name="Song I."/>
            <person name="Kim S."/>
            <person name="Choi T."/>
            <person name="Kim D."/>
            <person name="Ryu S."/>
            <person name="Kim W."/>
        </authorList>
    </citation>
    <scope>NUCLEOTIDE SEQUENCE [LARGE SCALE GENOMIC DNA]</scope>
    <source>
        <tissue evidence="1">Muscle</tissue>
    </source>
</reference>
<protein>
    <submittedName>
        <fullName evidence="1">Uncharacterized protein</fullName>
    </submittedName>
</protein>
<dbReference type="EMBL" id="VSRR010012041">
    <property type="protein sequence ID" value="MPC54002.1"/>
    <property type="molecule type" value="Genomic_DNA"/>
</dbReference>
<keyword evidence="2" id="KW-1185">Reference proteome</keyword>
<name>A0A5B7G4U9_PORTR</name>
<organism evidence="1 2">
    <name type="scientific">Portunus trituberculatus</name>
    <name type="common">Swimming crab</name>
    <name type="synonym">Neptunus trituberculatus</name>
    <dbReference type="NCBI Taxonomy" id="210409"/>
    <lineage>
        <taxon>Eukaryota</taxon>
        <taxon>Metazoa</taxon>
        <taxon>Ecdysozoa</taxon>
        <taxon>Arthropoda</taxon>
        <taxon>Crustacea</taxon>
        <taxon>Multicrustacea</taxon>
        <taxon>Malacostraca</taxon>
        <taxon>Eumalacostraca</taxon>
        <taxon>Eucarida</taxon>
        <taxon>Decapoda</taxon>
        <taxon>Pleocyemata</taxon>
        <taxon>Brachyura</taxon>
        <taxon>Eubrachyura</taxon>
        <taxon>Portunoidea</taxon>
        <taxon>Portunidae</taxon>
        <taxon>Portuninae</taxon>
        <taxon>Portunus</taxon>
    </lineage>
</organism>
<gene>
    <name evidence="1" type="ORF">E2C01_047909</name>
</gene>
<evidence type="ECO:0000313" key="1">
    <source>
        <dbReference type="EMBL" id="MPC54002.1"/>
    </source>
</evidence>